<sequence>MWSQNQDGRKIGRPGNGSAGCALARRLSDSGEHSVLVLEVGIIPDPGPDVPGSASSIPQRSSDLENVGGRDMKIPAKLPPDTTAPIHSFATFLLPWNSANNGAYHCEIDQEEHDTNQ</sequence>
<dbReference type="EMBL" id="CAXLJM020000005">
    <property type="protein sequence ID" value="CAL8071333.1"/>
    <property type="molecule type" value="Genomic_DNA"/>
</dbReference>
<proteinExistence type="predicted"/>
<feature type="region of interest" description="Disordered" evidence="1">
    <location>
        <begin position="1"/>
        <end position="22"/>
    </location>
</feature>
<evidence type="ECO:0000313" key="3">
    <source>
        <dbReference type="Proteomes" id="UP001642540"/>
    </source>
</evidence>
<dbReference type="Gene3D" id="3.50.50.60">
    <property type="entry name" value="FAD/NAD(P)-binding domain"/>
    <property type="match status" value="1"/>
</dbReference>
<keyword evidence="3" id="KW-1185">Reference proteome</keyword>
<accession>A0ABP1PMJ1</accession>
<comment type="caution">
    <text evidence="2">The sequence shown here is derived from an EMBL/GenBank/DDBJ whole genome shotgun (WGS) entry which is preliminary data.</text>
</comment>
<gene>
    <name evidence="2" type="ORF">ODALV1_LOCUS1673</name>
</gene>
<organism evidence="2 3">
    <name type="scientific">Orchesella dallaii</name>
    <dbReference type="NCBI Taxonomy" id="48710"/>
    <lineage>
        <taxon>Eukaryota</taxon>
        <taxon>Metazoa</taxon>
        <taxon>Ecdysozoa</taxon>
        <taxon>Arthropoda</taxon>
        <taxon>Hexapoda</taxon>
        <taxon>Collembola</taxon>
        <taxon>Entomobryomorpha</taxon>
        <taxon>Entomobryoidea</taxon>
        <taxon>Orchesellidae</taxon>
        <taxon>Orchesellinae</taxon>
        <taxon>Orchesella</taxon>
    </lineage>
</organism>
<name>A0ABP1PMJ1_9HEXA</name>
<dbReference type="InterPro" id="IPR036188">
    <property type="entry name" value="FAD/NAD-bd_sf"/>
</dbReference>
<protein>
    <submittedName>
        <fullName evidence="2">Uncharacterized protein</fullName>
    </submittedName>
</protein>
<dbReference type="Proteomes" id="UP001642540">
    <property type="component" value="Unassembled WGS sequence"/>
</dbReference>
<evidence type="ECO:0000256" key="1">
    <source>
        <dbReference type="SAM" id="MobiDB-lite"/>
    </source>
</evidence>
<feature type="region of interest" description="Disordered" evidence="1">
    <location>
        <begin position="43"/>
        <end position="80"/>
    </location>
</feature>
<reference evidence="2 3" key="1">
    <citation type="submission" date="2024-08" db="EMBL/GenBank/DDBJ databases">
        <authorList>
            <person name="Cucini C."/>
            <person name="Frati F."/>
        </authorList>
    </citation>
    <scope>NUCLEOTIDE SEQUENCE [LARGE SCALE GENOMIC DNA]</scope>
</reference>
<evidence type="ECO:0000313" key="2">
    <source>
        <dbReference type="EMBL" id="CAL8071333.1"/>
    </source>
</evidence>